<feature type="region of interest" description="Disordered" evidence="16">
    <location>
        <begin position="1291"/>
        <end position="1334"/>
    </location>
</feature>
<dbReference type="FunFam" id="1.10.220.20:FF:000004">
    <property type="entry name" value="Golgi-specific brefeldin A-resistance guanine nucleotide exchange factor 1"/>
    <property type="match status" value="1"/>
</dbReference>
<dbReference type="Pfam" id="PF01369">
    <property type="entry name" value="Sec7"/>
    <property type="match status" value="1"/>
</dbReference>
<evidence type="ECO:0000256" key="12">
    <source>
        <dbReference type="ARBA" id="ARBA00022927"/>
    </source>
</evidence>
<keyword evidence="17" id="KW-1133">Transmembrane helix</keyword>
<feature type="compositionally biased region" description="Polar residues" evidence="16">
    <location>
        <begin position="1296"/>
        <end position="1309"/>
    </location>
</feature>
<dbReference type="OrthoDB" id="10258608at2759"/>
<dbReference type="InterPro" id="IPR035999">
    <property type="entry name" value="Sec7_dom_sf"/>
</dbReference>
<evidence type="ECO:0000256" key="5">
    <source>
        <dbReference type="ARBA" id="ARBA00004502"/>
    </source>
</evidence>
<dbReference type="FunFam" id="1.10.1000.11:FF:000007">
    <property type="entry name" value="Golgi-specific brefeldin A-resistance guanine nucleotide exchange factor 1"/>
    <property type="match status" value="1"/>
</dbReference>
<comment type="subcellular location">
    <subcellularLocation>
        <location evidence="4">Cytoplasm</location>
    </subcellularLocation>
    <subcellularLocation>
        <location evidence="3">Endoplasmic reticulum-Golgi intermediate compartment</location>
    </subcellularLocation>
    <subcellularLocation>
        <location evidence="2">Golgi apparatus</location>
        <location evidence="2">cis-Golgi network</location>
    </subcellularLocation>
    <subcellularLocation>
        <location evidence="6">Golgi apparatus</location>
        <location evidence="6">trans-Golgi network</location>
    </subcellularLocation>
    <subcellularLocation>
        <location evidence="5">Lipid droplet</location>
    </subcellularLocation>
    <subcellularLocation>
        <location evidence="1">Membrane</location>
        <topology evidence="1">Peripheral membrane protein</topology>
    </subcellularLocation>
</comment>
<evidence type="ECO:0000256" key="2">
    <source>
        <dbReference type="ARBA" id="ARBA00004222"/>
    </source>
</evidence>
<feature type="region of interest" description="Disordered" evidence="16">
    <location>
        <begin position="1730"/>
        <end position="1753"/>
    </location>
</feature>
<feature type="region of interest" description="Disordered" evidence="16">
    <location>
        <begin position="221"/>
        <end position="307"/>
    </location>
</feature>
<sequence>IFRTARMVDKNIYIVQGEINAVVGAIKRNARWSTHTHLDEERDPLLHSFSLLKEVLNSKTELSEIEPNVFLRPFLEVIRSEDTTGPITGLALTSVNKFLSYALIDPSHEGTAEGMENMADAVTHARFVGTDHASDEVVLMKILQVLRTLLLTPVGAHLTNESVCEIMQSCFRICFEMRLSELLRKSAEHTLVDMVQLLFTRLPQFKEEPKSYMGTNMKKLKMRAGGMSDSSKWKRQKKSPRPPRHVTKVSPGTEQAVTNGSNITASGVTFIDAPSPSSSGSSENVSSAVSPVTDSGLELSSQTASKEDLTDLDQMNSLGLNAGMPANEAKVTEHQNQHELQNESLREEKIQSASVESIPEVLEECTSVAEHSDSASVHDMDYVNPRGVRFTQSSQKEGAALVPYGLPCIRELFRFLISLTNPNDRHNSDVMIHMGLQLLTVALESAPIANCQSLLGLVKEELCRHLFQLLSVERLNLYAASLRVCFLLFESMREHLKFQLEMYVKKLMEIITVENPKMPYEMKEMALEAIVQLWRIPSFATELYINYDCDYYCANLFEELTKLLSKNAFPVSGQLYTVHLLSLEALLTVIDSTEARCQAKVSSIHQQEKEVAKPNTEAMNITKETSNNNERVLNEGKSSSAAAESAGTCPPTSGCIVADQMKQRCMVLEGGSEAAEKNVSRKPTRFSCVLPSPQELMQIKNKKKLLITGTEQFNQKPKKGIQFLQEKNLLATPIDNNEVARWLRENPRLDKKMIGEFVSDRKNIDLLESFVGTFSFQGLRLDEALRLYLEAFRLPGEAPVIHRLLEAFTEHWRKSNGSPFANSDACFALAYAVIMLNTDQHNHNVRKQNVPMTLEEFRKNLKGVNGGKDFEQDILEDMYHAIKNDEIVMPEEQTGLVKENYIWNVLLHRGATDEGIFLHVPPGSYDHDLFTMTWGPTIAALSYVFDKSLEETIIQKAISGFRKCAMISAHHGLSDVFDNLIISLCKFTALSSESIENLPTVFGSNPKAHIAAKTVFHLAHRHGDILREGWKNIMEAMLQLFRAELLPKGMVEVEDFVDPNGKISLQREETPSNRGESTVLSFVSWLTLSGTEQSGMRGPSTETQEAKRTALECIKQCDPEKLITESKFLQLESLQELMKALISVTPDEETYDEEDAAFCLEMLLRIVLENRDRVTCVWQTVRDHLYHLCVHAVEFCFLVERAVVGLLRLAIRLLRREEISAQVLLSLRILLMMKPNVLSRVSHEVAYGLHELLKTNAANIHAGDDWYTLFTLLECIGSGVKPPAALQVTARADNDTGAQSDSEVSSSYHPSDMSLDRGYTSDSEVYTDHGKQGKMHRSVTDVDMMSSGWLVVGKDDIDTSRPSAGLNRLGPSPLVNQYSLTVGLDLGPHDTKSLMKCVESLSFIVRDAAHVTPENFELCVKTIRIFVEASLNGGYKSQEKRGKSHRYDSKSNRLKKKPKESSMRRSRASSQHQGHAHSDEDEDESIPASYHTVSLQLLDLMHTLHTRAATIYSSWAEEQRHLEPAGRKIEADSRTLWSNCWCPLLQGIAWLCCDARRQVRMQALTYLQRALLVHDLQALDALEWESCFNKVLFPLLTKLLENISPADVGGMEETRMRASTLLSKVFLQHLSPLLSLTTFAALWLTILDFMDKYMHAGSSDLLLEAIPESLKNMLLVMDTAGIFHSADSRTGYSDLWEITWERIDCFLPRLRDELFKQTVIQDTVPSVPVEQHPQKSIVSALPPSPAGDVRPTTHTAPLEKLCEPGVSESAASSPPISTPASPSFSTSAPTKTSPVTDIPPTTAQPPLILQPLASPLQVGVPPMSLPIILNPALIEATSPVPLLATPRPTDPMTTSEVN</sequence>
<accession>A0A7K7WN57</accession>
<dbReference type="GO" id="GO:0005085">
    <property type="term" value="F:guanyl-nucleotide exchange factor activity"/>
    <property type="evidence" value="ECO:0007669"/>
    <property type="project" value="UniProtKB-KW"/>
</dbReference>
<keyword evidence="11" id="KW-0551">Lipid droplet</keyword>
<evidence type="ECO:0000256" key="14">
    <source>
        <dbReference type="ARBA" id="ARBA00023136"/>
    </source>
</evidence>
<keyword evidence="10" id="KW-0344">Guanine-nucleotide releasing factor</keyword>
<dbReference type="Gene3D" id="1.10.1000.11">
    <property type="entry name" value="Arf Nucleotide-binding Site Opener,domain 2"/>
    <property type="match status" value="1"/>
</dbReference>
<evidence type="ECO:0000259" key="18">
    <source>
        <dbReference type="PROSITE" id="PS50190"/>
    </source>
</evidence>
<dbReference type="SUPFAM" id="SSF48425">
    <property type="entry name" value="Sec7 domain"/>
    <property type="match status" value="1"/>
</dbReference>
<dbReference type="InterPro" id="IPR023394">
    <property type="entry name" value="Sec7_C_sf"/>
</dbReference>
<dbReference type="Proteomes" id="UP000531559">
    <property type="component" value="Unassembled WGS sequence"/>
</dbReference>
<feature type="transmembrane region" description="Helical" evidence="17">
    <location>
        <begin position="1626"/>
        <end position="1646"/>
    </location>
</feature>
<feature type="domain" description="SEC7" evidence="18">
    <location>
        <begin position="695"/>
        <end position="885"/>
    </location>
</feature>
<feature type="region of interest" description="Disordered" evidence="16">
    <location>
        <begin position="1436"/>
        <end position="1486"/>
    </location>
</feature>
<dbReference type="CDD" id="cd00171">
    <property type="entry name" value="Sec7"/>
    <property type="match status" value="1"/>
</dbReference>
<evidence type="ECO:0000256" key="11">
    <source>
        <dbReference type="ARBA" id="ARBA00022677"/>
    </source>
</evidence>
<evidence type="ECO:0000256" key="9">
    <source>
        <dbReference type="ARBA" id="ARBA00022553"/>
    </source>
</evidence>
<dbReference type="GO" id="GO:0015031">
    <property type="term" value="P:protein transport"/>
    <property type="evidence" value="ECO:0007669"/>
    <property type="project" value="UniProtKB-KW"/>
</dbReference>
<feature type="non-terminal residue" evidence="19">
    <location>
        <position position="1858"/>
    </location>
</feature>
<keyword evidence="8" id="KW-0963">Cytoplasm</keyword>
<dbReference type="InterPro" id="IPR016024">
    <property type="entry name" value="ARM-type_fold"/>
</dbReference>
<evidence type="ECO:0000256" key="16">
    <source>
        <dbReference type="SAM" id="MobiDB-lite"/>
    </source>
</evidence>
<keyword evidence="12" id="KW-0653">Protein transport</keyword>
<keyword evidence="20" id="KW-1185">Reference proteome</keyword>
<feature type="compositionally biased region" description="Low complexity" evidence="16">
    <location>
        <begin position="1767"/>
        <end position="1794"/>
    </location>
</feature>
<evidence type="ECO:0000256" key="15">
    <source>
        <dbReference type="ARBA" id="ARBA00069794"/>
    </source>
</evidence>
<dbReference type="InterPro" id="IPR056604">
    <property type="entry name" value="GBF1-like_TPR"/>
</dbReference>
<feature type="region of interest" description="Disordered" evidence="16">
    <location>
        <begin position="1765"/>
        <end position="1803"/>
    </location>
</feature>
<keyword evidence="17" id="KW-0812">Transmembrane</keyword>
<evidence type="ECO:0000256" key="1">
    <source>
        <dbReference type="ARBA" id="ARBA00004170"/>
    </source>
</evidence>
<dbReference type="Pfam" id="PF23325">
    <property type="entry name" value="TPR_28"/>
    <property type="match status" value="1"/>
</dbReference>
<keyword evidence="13" id="KW-0333">Golgi apparatus</keyword>
<evidence type="ECO:0000313" key="20">
    <source>
        <dbReference type="Proteomes" id="UP000531559"/>
    </source>
</evidence>
<dbReference type="PANTHER" id="PTHR10663:SF388">
    <property type="entry name" value="GOLGI-SPECIFIC BREFELDIN A-RESISTANCE GUANINE NUCLEOTIDE EXCHANGE FACTOR 1"/>
    <property type="match status" value="1"/>
</dbReference>
<dbReference type="Gene3D" id="1.10.220.20">
    <property type="match status" value="1"/>
</dbReference>
<dbReference type="GO" id="GO:0005793">
    <property type="term" value="C:endoplasmic reticulum-Golgi intermediate compartment"/>
    <property type="evidence" value="ECO:0007669"/>
    <property type="project" value="UniProtKB-SubCell"/>
</dbReference>
<dbReference type="SUPFAM" id="SSF48371">
    <property type="entry name" value="ARM repeat"/>
    <property type="match status" value="1"/>
</dbReference>
<comment type="caution">
    <text evidence="19">The sequence shown here is derived from an EMBL/GenBank/DDBJ whole genome shotgun (WGS) entry which is preliminary data.</text>
</comment>
<dbReference type="GO" id="GO:0032012">
    <property type="term" value="P:regulation of ARF protein signal transduction"/>
    <property type="evidence" value="ECO:0007669"/>
    <property type="project" value="InterPro"/>
</dbReference>
<name>A0A7K7WN57_9AVES</name>
<dbReference type="PANTHER" id="PTHR10663">
    <property type="entry name" value="GUANYL-NUCLEOTIDE EXCHANGE FACTOR"/>
    <property type="match status" value="1"/>
</dbReference>
<feature type="compositionally biased region" description="Basic residues" evidence="16">
    <location>
        <begin position="233"/>
        <end position="247"/>
    </location>
</feature>
<dbReference type="GO" id="GO:0016197">
    <property type="term" value="P:endosomal transport"/>
    <property type="evidence" value="ECO:0007669"/>
    <property type="project" value="UniProtKB-ARBA"/>
</dbReference>
<keyword evidence="9" id="KW-0597">Phosphoprotein</keyword>
<evidence type="ECO:0000256" key="7">
    <source>
        <dbReference type="ARBA" id="ARBA00022448"/>
    </source>
</evidence>
<dbReference type="EMBL" id="VZSV01000234">
    <property type="protein sequence ID" value="NXA54638.1"/>
    <property type="molecule type" value="Genomic_DNA"/>
</dbReference>
<reference evidence="19 20" key="1">
    <citation type="submission" date="2019-09" db="EMBL/GenBank/DDBJ databases">
        <title>Bird 10,000 Genomes (B10K) Project - Family phase.</title>
        <authorList>
            <person name="Zhang G."/>
        </authorList>
    </citation>
    <scope>NUCLEOTIDE SEQUENCE [LARGE SCALE GENOMIC DNA]</scope>
    <source>
        <strain evidence="19">B10K-MSB-01</strain>
    </source>
</reference>
<evidence type="ECO:0000256" key="10">
    <source>
        <dbReference type="ARBA" id="ARBA00022658"/>
    </source>
</evidence>
<dbReference type="GO" id="GO:0005794">
    <property type="term" value="C:Golgi apparatus"/>
    <property type="evidence" value="ECO:0007669"/>
    <property type="project" value="UniProtKB-SubCell"/>
</dbReference>
<protein>
    <recommendedName>
        <fullName evidence="15">Golgi-specific brefeldin A-resistance guanine nucleotide exchange factor 1</fullName>
    </recommendedName>
</protein>
<organism evidence="19 20">
    <name type="scientific">Nothocercus julius</name>
    <dbReference type="NCBI Taxonomy" id="2585813"/>
    <lineage>
        <taxon>Eukaryota</taxon>
        <taxon>Metazoa</taxon>
        <taxon>Chordata</taxon>
        <taxon>Craniata</taxon>
        <taxon>Vertebrata</taxon>
        <taxon>Euteleostomi</taxon>
        <taxon>Archelosauria</taxon>
        <taxon>Archosauria</taxon>
        <taxon>Dinosauria</taxon>
        <taxon>Saurischia</taxon>
        <taxon>Theropoda</taxon>
        <taxon>Coelurosauria</taxon>
        <taxon>Aves</taxon>
        <taxon>Palaeognathae</taxon>
        <taxon>Tinamiformes</taxon>
        <taxon>Tinamidae</taxon>
        <taxon>Nothocercus</taxon>
    </lineage>
</organism>
<feature type="compositionally biased region" description="Low complexity" evidence="16">
    <location>
        <begin position="274"/>
        <end position="292"/>
    </location>
</feature>
<dbReference type="Pfam" id="PF12783">
    <property type="entry name" value="Sec7-like_HUS"/>
    <property type="match status" value="1"/>
</dbReference>
<dbReference type="InterPro" id="IPR000904">
    <property type="entry name" value="Sec7_dom"/>
</dbReference>
<proteinExistence type="predicted"/>
<dbReference type="InterPro" id="IPR032691">
    <property type="entry name" value="Mon2/Sec7/BIG1-like_HUS"/>
</dbReference>
<dbReference type="PROSITE" id="PS50190">
    <property type="entry name" value="SEC7"/>
    <property type="match status" value="1"/>
</dbReference>
<evidence type="ECO:0000256" key="4">
    <source>
        <dbReference type="ARBA" id="ARBA00004496"/>
    </source>
</evidence>
<feature type="non-terminal residue" evidence="19">
    <location>
        <position position="1"/>
    </location>
</feature>
<dbReference type="GO" id="GO:0005811">
    <property type="term" value="C:lipid droplet"/>
    <property type="evidence" value="ECO:0007669"/>
    <property type="project" value="UniProtKB-SubCell"/>
</dbReference>
<keyword evidence="7" id="KW-0813">Transport</keyword>
<keyword evidence="14 17" id="KW-0472">Membrane</keyword>
<evidence type="ECO:0000256" key="6">
    <source>
        <dbReference type="ARBA" id="ARBA00004601"/>
    </source>
</evidence>
<feature type="compositionally biased region" description="Basic and acidic residues" evidence="16">
    <location>
        <begin position="1437"/>
        <end position="1451"/>
    </location>
</feature>
<dbReference type="GO" id="GO:0010256">
    <property type="term" value="P:endomembrane system organization"/>
    <property type="evidence" value="ECO:0007669"/>
    <property type="project" value="UniProtKB-ARBA"/>
</dbReference>
<evidence type="ECO:0000256" key="8">
    <source>
        <dbReference type="ARBA" id="ARBA00022490"/>
    </source>
</evidence>
<dbReference type="SMART" id="SM00222">
    <property type="entry name" value="Sec7"/>
    <property type="match status" value="1"/>
</dbReference>
<evidence type="ECO:0000256" key="17">
    <source>
        <dbReference type="SAM" id="Phobius"/>
    </source>
</evidence>
<gene>
    <name evidence="19" type="primary">Gbf1</name>
    <name evidence="19" type="ORF">NOTJUL_R08007</name>
</gene>
<evidence type="ECO:0000256" key="3">
    <source>
        <dbReference type="ARBA" id="ARBA00004399"/>
    </source>
</evidence>
<evidence type="ECO:0000256" key="13">
    <source>
        <dbReference type="ARBA" id="ARBA00023034"/>
    </source>
</evidence>
<evidence type="ECO:0000313" key="19">
    <source>
        <dbReference type="EMBL" id="NXA54638.1"/>
    </source>
</evidence>
<feature type="compositionally biased region" description="Polar residues" evidence="16">
    <location>
        <begin position="250"/>
        <end position="267"/>
    </location>
</feature>
<dbReference type="GO" id="GO:0016020">
    <property type="term" value="C:membrane"/>
    <property type="evidence" value="ECO:0007669"/>
    <property type="project" value="UniProtKB-SubCell"/>
</dbReference>